<evidence type="ECO:0000313" key="3">
    <source>
        <dbReference type="Proteomes" id="UP000233343"/>
    </source>
</evidence>
<reference evidence="2 3" key="1">
    <citation type="journal article" date="2010" name="Int. J. Syst. Evol. Microbiol.">
        <title>Bacillus horneckiae sp. nov., isolated from a spacecraft-assembly clean room.</title>
        <authorList>
            <person name="Vaishampayan P."/>
            <person name="Probst A."/>
            <person name="Krishnamurthi S."/>
            <person name="Ghosh S."/>
            <person name="Osman S."/>
            <person name="McDowall A."/>
            <person name="Ruckmani A."/>
            <person name="Mayilraj S."/>
            <person name="Venkateswaran K."/>
        </authorList>
    </citation>
    <scope>NUCLEOTIDE SEQUENCE [LARGE SCALE GENOMIC DNA]</scope>
    <source>
        <strain evidence="3">1PO1SC</strain>
    </source>
</reference>
<comment type="caution">
    <text evidence="2">The sequence shown here is derived from an EMBL/GenBank/DDBJ whole genome shotgun (WGS) entry which is preliminary data.</text>
</comment>
<dbReference type="EMBL" id="PISD01000021">
    <property type="protein sequence ID" value="PKG28891.1"/>
    <property type="molecule type" value="Genomic_DNA"/>
</dbReference>
<dbReference type="SUPFAM" id="SSF69304">
    <property type="entry name" value="Tricorn protease N-terminal domain"/>
    <property type="match status" value="1"/>
</dbReference>
<dbReference type="Gene3D" id="2.120.10.30">
    <property type="entry name" value="TolB, C-terminal domain"/>
    <property type="match status" value="1"/>
</dbReference>
<dbReference type="Pfam" id="PF21101">
    <property type="entry name" value="YqgU"/>
    <property type="match status" value="1"/>
</dbReference>
<name>A0A2N0ZHC8_9BACI</name>
<dbReference type="Proteomes" id="UP000233343">
    <property type="component" value="Unassembled WGS sequence"/>
</dbReference>
<proteinExistence type="predicted"/>
<dbReference type="InterPro" id="IPR048421">
    <property type="entry name" value="YqgU_beta-prop"/>
</dbReference>
<evidence type="ECO:0000313" key="2">
    <source>
        <dbReference type="EMBL" id="PKG28891.1"/>
    </source>
</evidence>
<dbReference type="AlphaFoldDB" id="A0A2N0ZHC8"/>
<feature type="domain" description="YqgU-like 6-bladed beta-propeller" evidence="1">
    <location>
        <begin position="94"/>
        <end position="356"/>
    </location>
</feature>
<protein>
    <recommendedName>
        <fullName evidence="1">YqgU-like 6-bladed beta-propeller domain-containing protein</fullName>
    </recommendedName>
</protein>
<dbReference type="InterPro" id="IPR011042">
    <property type="entry name" value="6-blade_b-propeller_TolB-like"/>
</dbReference>
<dbReference type="PROSITE" id="PS51257">
    <property type="entry name" value="PROKAR_LIPOPROTEIN"/>
    <property type="match status" value="1"/>
</dbReference>
<gene>
    <name evidence="2" type="ORF">CWS20_11090</name>
</gene>
<sequence length="376" mass="43291">MRVILVANKQEYLMFILLFFSTLLLVGCQMDEADQTKSPKDKVTTSPKEDSTLQKVVPLQLANDEIAVFYGWIDNQTILFTSDKDSSSKLFTFQLNTGEKSLLFESDYPINEVYISPDTEHIVVQSASTPSQWLLDVISRDGQVQWSELVDGTELFVSWNHYETAEIIISTFAEDWSFTSYLLSIEQQKVEEITIPEPFVHWVSKDKFVYLNWDEDAPALVASLIEQSKDGKTVERFSDVYYVDTFSEMMMTVSVSENHDEEAVYTFMNNKYQEIFSTSIPHLSSFSGWMIPQYEMLANQRFLLFKPQYSTAADSYHGKYDLILIDLLKGDQETVLESVENEPLSCSPDAEKCLYGHYLDKLFLVNKKEVVNLTEK</sequence>
<evidence type="ECO:0000259" key="1">
    <source>
        <dbReference type="Pfam" id="PF21101"/>
    </source>
</evidence>
<dbReference type="RefSeq" id="WP_066201177.1">
    <property type="nucleotide sequence ID" value="NZ_JAFDQP010000011.1"/>
</dbReference>
<keyword evidence="3" id="KW-1185">Reference proteome</keyword>
<organism evidence="2 3">
    <name type="scientific">Cytobacillus horneckiae</name>
    <dbReference type="NCBI Taxonomy" id="549687"/>
    <lineage>
        <taxon>Bacteria</taxon>
        <taxon>Bacillati</taxon>
        <taxon>Bacillota</taxon>
        <taxon>Bacilli</taxon>
        <taxon>Bacillales</taxon>
        <taxon>Bacillaceae</taxon>
        <taxon>Cytobacillus</taxon>
    </lineage>
</organism>
<accession>A0A2N0ZHC8</accession>